<dbReference type="SMART" id="SM00850">
    <property type="entry name" value="LytTR"/>
    <property type="match status" value="1"/>
</dbReference>
<dbReference type="AlphaFoldDB" id="A0A399T3X9"/>
<evidence type="ECO:0000313" key="4">
    <source>
        <dbReference type="Proteomes" id="UP000265926"/>
    </source>
</evidence>
<dbReference type="EMBL" id="QWGR01000004">
    <property type="protein sequence ID" value="RIJ48891.1"/>
    <property type="molecule type" value="Genomic_DNA"/>
</dbReference>
<dbReference type="GO" id="GO:0003677">
    <property type="term" value="F:DNA binding"/>
    <property type="evidence" value="ECO:0007669"/>
    <property type="project" value="InterPro"/>
</dbReference>
<dbReference type="InterPro" id="IPR046947">
    <property type="entry name" value="LytR-like"/>
</dbReference>
<sequence>MNTLIAGFIGPQEIVIIIFIGFILLPVFILYKVVKNARNKKNENTRWSGEEVEKQFRKFSEDSFVKKNVREYFPVKEGNKITLIQFSEIVDFSVINNYVFLTDINGKDYLVDSSLSALELKLPDDFIRVHKSTIINSKLIGEVKKLDNGRYDLVMKCEKERVISCSKSYNEKIKSIIDF</sequence>
<keyword evidence="1" id="KW-0812">Transmembrane</keyword>
<proteinExistence type="predicted"/>
<evidence type="ECO:0000259" key="2">
    <source>
        <dbReference type="PROSITE" id="PS50930"/>
    </source>
</evidence>
<dbReference type="RefSeq" id="WP_119437811.1">
    <property type="nucleotide sequence ID" value="NZ_QWGR01000004.1"/>
</dbReference>
<reference evidence="3 4" key="1">
    <citation type="submission" date="2018-08" db="EMBL/GenBank/DDBJ databases">
        <title>Pallidiluteibacterium maritimus gen. nov., sp. nov., isolated from coastal sediment.</title>
        <authorList>
            <person name="Zhou L.Y."/>
        </authorList>
    </citation>
    <scope>NUCLEOTIDE SEQUENCE [LARGE SCALE GENOMIC DNA]</scope>
    <source>
        <strain evidence="3 4">XSD2</strain>
    </source>
</reference>
<dbReference type="OrthoDB" id="1116942at2"/>
<evidence type="ECO:0000256" key="1">
    <source>
        <dbReference type="SAM" id="Phobius"/>
    </source>
</evidence>
<dbReference type="GO" id="GO:0000156">
    <property type="term" value="F:phosphorelay response regulator activity"/>
    <property type="evidence" value="ECO:0007669"/>
    <property type="project" value="InterPro"/>
</dbReference>
<keyword evidence="1" id="KW-1133">Transmembrane helix</keyword>
<dbReference type="PANTHER" id="PTHR37299">
    <property type="entry name" value="TRANSCRIPTIONAL REGULATOR-RELATED"/>
    <property type="match status" value="1"/>
</dbReference>
<organism evidence="3 4">
    <name type="scientific">Maribellus luteus</name>
    <dbReference type="NCBI Taxonomy" id="2305463"/>
    <lineage>
        <taxon>Bacteria</taxon>
        <taxon>Pseudomonadati</taxon>
        <taxon>Bacteroidota</taxon>
        <taxon>Bacteroidia</taxon>
        <taxon>Marinilabiliales</taxon>
        <taxon>Prolixibacteraceae</taxon>
        <taxon>Maribellus</taxon>
    </lineage>
</organism>
<gene>
    <name evidence="3" type="ORF">D1614_10230</name>
</gene>
<dbReference type="Gene3D" id="2.40.50.1020">
    <property type="entry name" value="LytTr DNA-binding domain"/>
    <property type="match status" value="1"/>
</dbReference>
<dbReference type="Proteomes" id="UP000265926">
    <property type="component" value="Unassembled WGS sequence"/>
</dbReference>
<dbReference type="PROSITE" id="PS50930">
    <property type="entry name" value="HTH_LYTTR"/>
    <property type="match status" value="1"/>
</dbReference>
<comment type="caution">
    <text evidence="3">The sequence shown here is derived from an EMBL/GenBank/DDBJ whole genome shotgun (WGS) entry which is preliminary data.</text>
</comment>
<protein>
    <submittedName>
        <fullName evidence="3">LytTR family transcriptional regulator</fullName>
    </submittedName>
</protein>
<dbReference type="InterPro" id="IPR007492">
    <property type="entry name" value="LytTR_DNA-bd_dom"/>
</dbReference>
<keyword evidence="1" id="KW-0472">Membrane</keyword>
<feature type="domain" description="HTH LytTR-type" evidence="2">
    <location>
        <begin position="73"/>
        <end position="179"/>
    </location>
</feature>
<evidence type="ECO:0000313" key="3">
    <source>
        <dbReference type="EMBL" id="RIJ48891.1"/>
    </source>
</evidence>
<dbReference type="Pfam" id="PF04397">
    <property type="entry name" value="LytTR"/>
    <property type="match status" value="1"/>
</dbReference>
<accession>A0A399T3X9</accession>
<keyword evidence="4" id="KW-1185">Reference proteome</keyword>
<feature type="transmembrane region" description="Helical" evidence="1">
    <location>
        <begin position="14"/>
        <end position="34"/>
    </location>
</feature>
<dbReference type="PANTHER" id="PTHR37299:SF1">
    <property type="entry name" value="STAGE 0 SPORULATION PROTEIN A HOMOLOG"/>
    <property type="match status" value="1"/>
</dbReference>
<name>A0A399T3X9_9BACT</name>